<organism evidence="5 6">
    <name type="scientific">Sphaerochaeta pleomorpha (strain ATCC BAA-1885 / DSM 22778 / Grapes)</name>
    <dbReference type="NCBI Taxonomy" id="158190"/>
    <lineage>
        <taxon>Bacteria</taxon>
        <taxon>Pseudomonadati</taxon>
        <taxon>Spirochaetota</taxon>
        <taxon>Spirochaetia</taxon>
        <taxon>Spirochaetales</taxon>
        <taxon>Sphaerochaetaceae</taxon>
        <taxon>Sphaerochaeta</taxon>
    </lineage>
</organism>
<dbReference type="eggNOG" id="COG0688">
    <property type="taxonomic scope" value="Bacteria"/>
</dbReference>
<dbReference type="PANTHER" id="PTHR10067">
    <property type="entry name" value="PHOSPHATIDYLSERINE DECARBOXYLASE"/>
    <property type="match status" value="1"/>
</dbReference>
<evidence type="ECO:0000256" key="2">
    <source>
        <dbReference type="ARBA" id="ARBA00023145"/>
    </source>
</evidence>
<evidence type="ECO:0000313" key="5">
    <source>
        <dbReference type="EMBL" id="AEV30638.1"/>
    </source>
</evidence>
<keyword evidence="1" id="KW-0210">Decarboxylase</keyword>
<evidence type="ECO:0000256" key="4">
    <source>
        <dbReference type="ARBA" id="ARBA00023317"/>
    </source>
</evidence>
<dbReference type="Proteomes" id="UP000005632">
    <property type="component" value="Chromosome"/>
</dbReference>
<gene>
    <name evidence="5" type="ordered locus">SpiGrapes_2888</name>
</gene>
<dbReference type="AlphaFoldDB" id="G8QX53"/>
<sequence>MSIDFLYQKTLGRFLMKLIMRTGMFRVGSRFLKTNMSRMLIPGYIARHKMDMTPFEGQRYDSFAAFFARSKDTPHYVATPEVLVSPCDGLLAVFPISDEMIIPMKGSRYRLDDLIPHQDWVECYRDGLCLVFRLQAKDYHHFCCFDDANLLETHYIPGELHSVQPIACEAVPVYRLNRRWWSILETVHFETVIQIEVGAMMVGGVAFAKEQGWVCRGDEMGNFELAGSTIILLLPPSIKERLELFPPSMKTFGGVAETIVSLGEGIGVLRNET</sequence>
<dbReference type="OrthoDB" id="9802030at2"/>
<evidence type="ECO:0000256" key="3">
    <source>
        <dbReference type="ARBA" id="ARBA00023239"/>
    </source>
</evidence>
<accession>G8QX53</accession>
<dbReference type="EMBL" id="CP003155">
    <property type="protein sequence ID" value="AEV30638.1"/>
    <property type="molecule type" value="Genomic_DNA"/>
</dbReference>
<dbReference type="InterPro" id="IPR003817">
    <property type="entry name" value="PS_Dcarbxylase"/>
</dbReference>
<name>G8QX53_SPHPG</name>
<dbReference type="STRING" id="158190.SpiGrapes_2888"/>
<dbReference type="RefSeq" id="WP_014271477.1">
    <property type="nucleotide sequence ID" value="NC_016633.1"/>
</dbReference>
<keyword evidence="6" id="KW-1185">Reference proteome</keyword>
<dbReference type="GO" id="GO:0004609">
    <property type="term" value="F:phosphatidylserine decarboxylase activity"/>
    <property type="evidence" value="ECO:0007669"/>
    <property type="project" value="InterPro"/>
</dbReference>
<dbReference type="Pfam" id="PF02666">
    <property type="entry name" value="PS_Dcarbxylase"/>
    <property type="match status" value="1"/>
</dbReference>
<evidence type="ECO:0000313" key="6">
    <source>
        <dbReference type="Proteomes" id="UP000005632"/>
    </source>
</evidence>
<keyword evidence="3" id="KW-0456">Lyase</keyword>
<dbReference type="KEGG" id="sgp:SpiGrapes_2888"/>
<keyword evidence="4" id="KW-0670">Pyruvate</keyword>
<reference evidence="5 6" key="1">
    <citation type="submission" date="2011-11" db="EMBL/GenBank/DDBJ databases">
        <title>Complete sequence of Spirochaeta sp. grapes.</title>
        <authorList>
            <consortium name="US DOE Joint Genome Institute"/>
            <person name="Lucas S."/>
            <person name="Han J."/>
            <person name="Lapidus A."/>
            <person name="Cheng J.-F."/>
            <person name="Goodwin L."/>
            <person name="Pitluck S."/>
            <person name="Peters L."/>
            <person name="Ovchinnikova G."/>
            <person name="Munk A.C."/>
            <person name="Detter J.C."/>
            <person name="Han C."/>
            <person name="Tapia R."/>
            <person name="Land M."/>
            <person name="Hauser L."/>
            <person name="Kyrpides N."/>
            <person name="Ivanova N."/>
            <person name="Pagani I."/>
            <person name="Ritalahtilisa K."/>
            <person name="Loeffler F."/>
            <person name="Woyke T."/>
        </authorList>
    </citation>
    <scope>NUCLEOTIDE SEQUENCE [LARGE SCALE GENOMIC DNA]</scope>
    <source>
        <strain evidence="6">ATCC BAA-1885 / DSM 22778 / Grapes</strain>
    </source>
</reference>
<protein>
    <submittedName>
        <fullName evidence="5">Phosphatidylserine decarboxylase</fullName>
    </submittedName>
</protein>
<dbReference type="HOGENOM" id="CLU_029061_2_2_12"/>
<evidence type="ECO:0000256" key="1">
    <source>
        <dbReference type="ARBA" id="ARBA00022793"/>
    </source>
</evidence>
<keyword evidence="2" id="KW-0865">Zymogen</keyword>
<proteinExistence type="predicted"/>
<dbReference type="GO" id="GO:0008654">
    <property type="term" value="P:phospholipid biosynthetic process"/>
    <property type="evidence" value="ECO:0007669"/>
    <property type="project" value="InterPro"/>
</dbReference>